<dbReference type="EMBL" id="FQZO01000002">
    <property type="protein sequence ID" value="SHJ01510.1"/>
    <property type="molecule type" value="Genomic_DNA"/>
</dbReference>
<dbReference type="GO" id="GO:0032977">
    <property type="term" value="F:membrane insertase activity"/>
    <property type="evidence" value="ECO:0007669"/>
    <property type="project" value="InterPro"/>
</dbReference>
<evidence type="ECO:0000256" key="5">
    <source>
        <dbReference type="ARBA" id="ARBA00022927"/>
    </source>
</evidence>
<dbReference type="OrthoDB" id="9780552at2"/>
<dbReference type="CDD" id="cd20070">
    <property type="entry name" value="5TM_YidC_Alb3"/>
    <property type="match status" value="1"/>
</dbReference>
<keyword evidence="4 9" id="KW-0812">Transmembrane</keyword>
<keyword evidence="6 10" id="KW-1133">Transmembrane helix</keyword>
<reference evidence="12 13" key="1">
    <citation type="submission" date="2016-11" db="EMBL/GenBank/DDBJ databases">
        <authorList>
            <person name="Jaros S."/>
            <person name="Januszkiewicz K."/>
            <person name="Wedrychowicz H."/>
        </authorList>
    </citation>
    <scope>NUCLEOTIDE SEQUENCE [LARGE SCALE GENOMIC DNA]</scope>
    <source>
        <strain evidence="12 13">DSM 21864</strain>
    </source>
</reference>
<keyword evidence="2" id="KW-0813">Transport</keyword>
<dbReference type="PRINTS" id="PR00701">
    <property type="entry name" value="60KDINNERMP"/>
</dbReference>
<accession>A0A1M6FV38</accession>
<dbReference type="Pfam" id="PF02096">
    <property type="entry name" value="60KD_IMP"/>
    <property type="match status" value="1"/>
</dbReference>
<dbReference type="AlphaFoldDB" id="A0A1M6FV38"/>
<keyword evidence="5" id="KW-0653">Protein transport</keyword>
<gene>
    <name evidence="12" type="ORF">SAMN05444401_2083</name>
</gene>
<evidence type="ECO:0000256" key="3">
    <source>
        <dbReference type="ARBA" id="ARBA00022475"/>
    </source>
</evidence>
<dbReference type="Proteomes" id="UP000184080">
    <property type="component" value="Unassembled WGS sequence"/>
</dbReference>
<comment type="similarity">
    <text evidence="9">Belongs to the OXA1/ALB3/YidC family.</text>
</comment>
<dbReference type="InterPro" id="IPR028055">
    <property type="entry name" value="YidC/Oxa/ALB_C"/>
</dbReference>
<dbReference type="NCBIfam" id="TIGR03592">
    <property type="entry name" value="yidC_oxa1_cterm"/>
    <property type="match status" value="1"/>
</dbReference>
<evidence type="ECO:0000256" key="10">
    <source>
        <dbReference type="SAM" id="Phobius"/>
    </source>
</evidence>
<dbReference type="STRING" id="1121298.SAMN05444401_2083"/>
<keyword evidence="7 10" id="KW-0472">Membrane</keyword>
<evidence type="ECO:0000256" key="8">
    <source>
        <dbReference type="ARBA" id="ARBA00023186"/>
    </source>
</evidence>
<feature type="transmembrane region" description="Helical" evidence="10">
    <location>
        <begin position="178"/>
        <end position="195"/>
    </location>
</feature>
<proteinExistence type="inferred from homology"/>
<dbReference type="InterPro" id="IPR047196">
    <property type="entry name" value="YidC_ALB_C"/>
</dbReference>
<keyword evidence="3" id="KW-1003">Cell membrane</keyword>
<evidence type="ECO:0000259" key="11">
    <source>
        <dbReference type="Pfam" id="PF02096"/>
    </source>
</evidence>
<evidence type="ECO:0000313" key="13">
    <source>
        <dbReference type="Proteomes" id="UP000184080"/>
    </source>
</evidence>
<evidence type="ECO:0000256" key="7">
    <source>
        <dbReference type="ARBA" id="ARBA00023136"/>
    </source>
</evidence>
<protein>
    <submittedName>
        <fullName evidence="12">Protein translocase subunit yidC</fullName>
    </submittedName>
</protein>
<evidence type="ECO:0000256" key="1">
    <source>
        <dbReference type="ARBA" id="ARBA00004651"/>
    </source>
</evidence>
<feature type="domain" description="Membrane insertase YidC/Oxa/ALB C-terminal" evidence="11">
    <location>
        <begin position="31"/>
        <end position="217"/>
    </location>
</feature>
<evidence type="ECO:0000256" key="6">
    <source>
        <dbReference type="ARBA" id="ARBA00022989"/>
    </source>
</evidence>
<evidence type="ECO:0000256" key="4">
    <source>
        <dbReference type="ARBA" id="ARBA00022692"/>
    </source>
</evidence>
<dbReference type="RefSeq" id="WP_073006159.1">
    <property type="nucleotide sequence ID" value="NZ_FQZO01000002.1"/>
</dbReference>
<comment type="subcellular location">
    <subcellularLocation>
        <location evidence="1">Cell membrane</location>
        <topology evidence="1">Multi-pass membrane protein</topology>
    </subcellularLocation>
    <subcellularLocation>
        <location evidence="9">Membrane</location>
        <topology evidence="9">Multi-pass membrane protein</topology>
    </subcellularLocation>
</comment>
<feature type="transmembrane region" description="Helical" evidence="10">
    <location>
        <begin position="29"/>
        <end position="51"/>
    </location>
</feature>
<dbReference type="PANTHER" id="PTHR12428">
    <property type="entry name" value="OXA1"/>
    <property type="match status" value="1"/>
</dbReference>
<keyword evidence="13" id="KW-1185">Reference proteome</keyword>
<evidence type="ECO:0000256" key="2">
    <source>
        <dbReference type="ARBA" id="ARBA00022448"/>
    </source>
</evidence>
<keyword evidence="8" id="KW-0143">Chaperone</keyword>
<dbReference type="GO" id="GO:0005886">
    <property type="term" value="C:plasma membrane"/>
    <property type="evidence" value="ECO:0007669"/>
    <property type="project" value="UniProtKB-SubCell"/>
</dbReference>
<dbReference type="PANTHER" id="PTHR12428:SF65">
    <property type="entry name" value="CYTOCHROME C OXIDASE ASSEMBLY PROTEIN COX18, MITOCHONDRIAL"/>
    <property type="match status" value="1"/>
</dbReference>
<dbReference type="InterPro" id="IPR001708">
    <property type="entry name" value="YidC/ALB3/OXA1/COX18"/>
</dbReference>
<dbReference type="GO" id="GO:0051205">
    <property type="term" value="P:protein insertion into membrane"/>
    <property type="evidence" value="ECO:0007669"/>
    <property type="project" value="TreeGrafter"/>
</dbReference>
<organism evidence="12 13">
    <name type="scientific">Clostridium amylolyticum</name>
    <dbReference type="NCBI Taxonomy" id="1121298"/>
    <lineage>
        <taxon>Bacteria</taxon>
        <taxon>Bacillati</taxon>
        <taxon>Bacillota</taxon>
        <taxon>Clostridia</taxon>
        <taxon>Eubacteriales</taxon>
        <taxon>Clostridiaceae</taxon>
        <taxon>Clostridium</taxon>
    </lineage>
</organism>
<name>A0A1M6FV38_9CLOT</name>
<evidence type="ECO:0000313" key="12">
    <source>
        <dbReference type="EMBL" id="SHJ01510.1"/>
    </source>
</evidence>
<feature type="transmembrane region" description="Helical" evidence="10">
    <location>
        <begin position="94"/>
        <end position="117"/>
    </location>
</feature>
<dbReference type="GO" id="GO:0015031">
    <property type="term" value="P:protein transport"/>
    <property type="evidence" value="ECO:0007669"/>
    <property type="project" value="UniProtKB-KW"/>
</dbReference>
<sequence length="230" mass="25893">MGALKNLLSQFFQFIHGVLTNIGVTDTGWAYVLAIALLTIIIKIIFLPLNIKQMRSQAKMQEIQPEVQRLQTKYKNDPQKAQAEMMRIYKENGVSPLSGCLPLLIQMPILFALFYVFNELKAIQGVSFLWLPDLYSKDPLYILPILSGLTTYLSSYMTSKTTTAPAKDGEKPGGMNMGGMNIGMSIFMTVMSFNFKSALVLYWVLNNALQMLQTYFIVILPAKKKAQEAK</sequence>
<evidence type="ECO:0000256" key="9">
    <source>
        <dbReference type="RuleBase" id="RU003945"/>
    </source>
</evidence>